<dbReference type="Proteomes" id="UP000494272">
    <property type="component" value="Unassembled WGS sequence"/>
</dbReference>
<sequence>MFLQPSYKPQQPLVLSDPLDVQKRLYELDPSLDEALLQEANLRGYEARLGATLAHAPTAAGTYHWHEFVAALRQALIPKGWAARDYKNCPWVVSPDERIMLSVITGDIDTGKPEGSPTNQAEKGSVLDEAIQQNQLFSNDADVGSGTQLWVLLYHVERSATGYREIRTELSLPSRFARGKIEGWSERIVLASTPLDPYVGGGIDVTPPAQPIDVPVERRRVG</sequence>
<protein>
    <submittedName>
        <fullName evidence="1">Uncharacterized protein</fullName>
    </submittedName>
</protein>
<reference evidence="1 2" key="1">
    <citation type="submission" date="2020-04" db="EMBL/GenBank/DDBJ databases">
        <authorList>
            <person name="De Canck E."/>
        </authorList>
    </citation>
    <scope>NUCLEOTIDE SEQUENCE [LARGE SCALE GENOMIC DNA]</scope>
    <source>
        <strain evidence="1 2">LMG 26841</strain>
    </source>
</reference>
<dbReference type="GeneID" id="94356564"/>
<evidence type="ECO:0000313" key="1">
    <source>
        <dbReference type="EMBL" id="CAB3872219.1"/>
    </source>
</evidence>
<proteinExistence type="predicted"/>
<accession>A0A6S7D4F9</accession>
<name>A0A6S7D4F9_9BURK</name>
<dbReference type="EMBL" id="CADIKW010000005">
    <property type="protein sequence ID" value="CAB3872219.1"/>
    <property type="molecule type" value="Genomic_DNA"/>
</dbReference>
<dbReference type="RefSeq" id="WP_082388583.1">
    <property type="nucleotide sequence ID" value="NZ_CADIKW010000005.1"/>
</dbReference>
<keyword evidence="2" id="KW-1185">Reference proteome</keyword>
<organism evidence="1 2">
    <name type="scientific">Achromobacter dolens</name>
    <dbReference type="NCBI Taxonomy" id="1287738"/>
    <lineage>
        <taxon>Bacteria</taxon>
        <taxon>Pseudomonadati</taxon>
        <taxon>Pseudomonadota</taxon>
        <taxon>Betaproteobacteria</taxon>
        <taxon>Burkholderiales</taxon>
        <taxon>Alcaligenaceae</taxon>
        <taxon>Achromobacter</taxon>
    </lineage>
</organism>
<gene>
    <name evidence="1" type="ORF">LMG26841_03014</name>
</gene>
<dbReference type="AlphaFoldDB" id="A0A6S7D4F9"/>
<evidence type="ECO:0000313" key="2">
    <source>
        <dbReference type="Proteomes" id="UP000494272"/>
    </source>
</evidence>